<evidence type="ECO:0000313" key="2">
    <source>
        <dbReference type="EMBL" id="PLW51381.1"/>
    </source>
</evidence>
<accession>A0A2N5VN18</accession>
<dbReference type="EMBL" id="PGCJ01000085">
    <property type="protein sequence ID" value="PLW51381.1"/>
    <property type="molecule type" value="Genomic_DNA"/>
</dbReference>
<dbReference type="AlphaFoldDB" id="A0A2N5VN18"/>
<evidence type="ECO:0000313" key="3">
    <source>
        <dbReference type="Proteomes" id="UP000235388"/>
    </source>
</evidence>
<proteinExistence type="predicted"/>
<gene>
    <name evidence="2" type="ORF">PCANC_17602</name>
</gene>
<keyword evidence="3" id="KW-1185">Reference proteome</keyword>
<protein>
    <submittedName>
        <fullName evidence="2">Uncharacterized protein</fullName>
    </submittedName>
</protein>
<feature type="region of interest" description="Disordered" evidence="1">
    <location>
        <begin position="57"/>
        <end position="77"/>
    </location>
</feature>
<name>A0A2N5VN18_9BASI</name>
<reference evidence="2 3" key="1">
    <citation type="submission" date="2017-11" db="EMBL/GenBank/DDBJ databases">
        <title>De novo assembly and phasing of dikaryotic genomes from two isolates of Puccinia coronata f. sp. avenae, the causal agent of oat crown rust.</title>
        <authorList>
            <person name="Miller M.E."/>
            <person name="Zhang Y."/>
            <person name="Omidvar V."/>
            <person name="Sperschneider J."/>
            <person name="Schwessinger B."/>
            <person name="Raley C."/>
            <person name="Palmer J.M."/>
            <person name="Garnica D."/>
            <person name="Upadhyaya N."/>
            <person name="Rathjen J."/>
            <person name="Taylor J.M."/>
            <person name="Park R.F."/>
            <person name="Dodds P.N."/>
            <person name="Hirsch C.D."/>
            <person name="Kianian S.F."/>
            <person name="Figueroa M."/>
        </authorList>
    </citation>
    <scope>NUCLEOTIDE SEQUENCE [LARGE SCALE GENOMIC DNA]</scope>
    <source>
        <strain evidence="2">12NC29</strain>
    </source>
</reference>
<organism evidence="2 3">
    <name type="scientific">Puccinia coronata f. sp. avenae</name>
    <dbReference type="NCBI Taxonomy" id="200324"/>
    <lineage>
        <taxon>Eukaryota</taxon>
        <taxon>Fungi</taxon>
        <taxon>Dikarya</taxon>
        <taxon>Basidiomycota</taxon>
        <taxon>Pucciniomycotina</taxon>
        <taxon>Pucciniomycetes</taxon>
        <taxon>Pucciniales</taxon>
        <taxon>Pucciniaceae</taxon>
        <taxon>Puccinia</taxon>
    </lineage>
</organism>
<feature type="compositionally biased region" description="Polar residues" evidence="1">
    <location>
        <begin position="62"/>
        <end position="77"/>
    </location>
</feature>
<sequence>MQSGPTRFRVWGIGRITVSPASSHTELRNARLFRYYTAVAQSADCLTSPDSGCQFANAPSHVPSQPVRSGRTSGTFRNIGKTTSELAALRQQFDGQMVGTLG</sequence>
<comment type="caution">
    <text evidence="2">The sequence shown here is derived from an EMBL/GenBank/DDBJ whole genome shotgun (WGS) entry which is preliminary data.</text>
</comment>
<evidence type="ECO:0000256" key="1">
    <source>
        <dbReference type="SAM" id="MobiDB-lite"/>
    </source>
</evidence>
<dbReference type="Proteomes" id="UP000235388">
    <property type="component" value="Unassembled WGS sequence"/>
</dbReference>